<dbReference type="Proteomes" id="UP001329430">
    <property type="component" value="Chromosome 4"/>
</dbReference>
<dbReference type="GO" id="GO:0005737">
    <property type="term" value="C:cytoplasm"/>
    <property type="evidence" value="ECO:0007669"/>
    <property type="project" value="TreeGrafter"/>
</dbReference>
<name>A0AAN7VJP4_9COLE</name>
<evidence type="ECO:0000256" key="2">
    <source>
        <dbReference type="ARBA" id="ARBA00022884"/>
    </source>
</evidence>
<evidence type="ECO:0000313" key="4">
    <source>
        <dbReference type="EMBL" id="KAK5644869.1"/>
    </source>
</evidence>
<evidence type="ECO:0000256" key="3">
    <source>
        <dbReference type="SAM" id="MobiDB-lite"/>
    </source>
</evidence>
<comment type="caution">
    <text evidence="4">The sequence shown here is derived from an EMBL/GenBank/DDBJ whole genome shotgun (WGS) entry which is preliminary data.</text>
</comment>
<feature type="compositionally biased region" description="Basic residues" evidence="3">
    <location>
        <begin position="322"/>
        <end position="333"/>
    </location>
</feature>
<dbReference type="Gene3D" id="3.40.50.10420">
    <property type="entry name" value="NagB/RpiA/CoA transferase-like"/>
    <property type="match status" value="1"/>
</dbReference>
<dbReference type="PANTHER" id="PTHR13017:SF0">
    <property type="entry name" value="METHENYLTETRAHYDROFOLATE SYNTHASE DOMAIN-CONTAINING PROTEIN"/>
    <property type="match status" value="1"/>
</dbReference>
<evidence type="ECO:0000313" key="5">
    <source>
        <dbReference type="Proteomes" id="UP001329430"/>
    </source>
</evidence>
<dbReference type="InterPro" id="IPR024185">
    <property type="entry name" value="FTHF_cligase-like_sf"/>
</dbReference>
<protein>
    <recommendedName>
        <fullName evidence="1">Methenyltetrahydrofolate synthase domain-containing protein</fullName>
    </recommendedName>
</protein>
<dbReference type="InterPro" id="IPR002698">
    <property type="entry name" value="FTHF_cligase"/>
</dbReference>
<dbReference type="FunFam" id="3.40.50.10420:FF:000001">
    <property type="entry name" value="Methenyltetrahydrofolate synthase domain-containing protein"/>
    <property type="match status" value="1"/>
</dbReference>
<gene>
    <name evidence="4" type="ORF">RI129_006169</name>
</gene>
<sequence>MSEVQEQSNHQSEISILNIIEKDKPTTKYSIRRRVWEHFERNGISSFPRPVYGRIPNFKGCEDTAAKLSLIDAYNDCKNIEINPDKPQEAARVLALENNKNLYVPVPRLKEGLLKHISLPKESNVKLKQMVSRKGIEENGTIINIEDKIHIDLLVLGSVAVSKEGYRIGKGRGYADLEYAILREMGAVDENTVTVTNVHNSQVFDTLPSELFKTHDVPVDYILTPTEVIEVTNRLPKPPGIIWNILSQRRVNLMPVLQALKERHEREGKDTTLKEVDAESYEPNHAHRFRRFWYKRPRSMGKTSESQGEGDSGENAKPSVPQRKRRFFSRRPLSHNEESRTENGESTGEHPPQEGSAPRNSERARRIFRRNRPPIDFSLMVSNIGRTVRIRELKDALNEKGIKPNEITWRGYKGFCYLHYAKRNGKTNTNLEPHQVDSVIEILQNMKIRPDLDDQLSVKVMDRISRIETTDVTAV</sequence>
<evidence type="ECO:0000256" key="1">
    <source>
        <dbReference type="ARBA" id="ARBA00015518"/>
    </source>
</evidence>
<dbReference type="PANTHER" id="PTHR13017">
    <property type="entry name" value="5-FORMYLTETRAHYDROFOLATE CYCLO-LIGASE-RELATED"/>
    <property type="match status" value="1"/>
</dbReference>
<keyword evidence="5" id="KW-1185">Reference proteome</keyword>
<proteinExistence type="predicted"/>
<dbReference type="InterPro" id="IPR037171">
    <property type="entry name" value="NagB/RpiA_transferase-like"/>
</dbReference>
<dbReference type="GO" id="GO:0003723">
    <property type="term" value="F:RNA binding"/>
    <property type="evidence" value="ECO:0007669"/>
    <property type="project" value="UniProtKB-KW"/>
</dbReference>
<dbReference type="Pfam" id="PF01812">
    <property type="entry name" value="5-FTHF_cyc-lig"/>
    <property type="match status" value="1"/>
</dbReference>
<dbReference type="AlphaFoldDB" id="A0AAN7VJP4"/>
<keyword evidence="2" id="KW-0694">RNA-binding</keyword>
<feature type="region of interest" description="Disordered" evidence="3">
    <location>
        <begin position="298"/>
        <end position="363"/>
    </location>
</feature>
<reference evidence="4 5" key="1">
    <citation type="journal article" date="2024" name="Insects">
        <title>An Improved Chromosome-Level Genome Assembly of the Firefly Pyrocoelia pectoralis.</title>
        <authorList>
            <person name="Fu X."/>
            <person name="Meyer-Rochow V.B."/>
            <person name="Ballantyne L."/>
            <person name="Zhu X."/>
        </authorList>
    </citation>
    <scope>NUCLEOTIDE SEQUENCE [LARGE SCALE GENOMIC DNA]</scope>
    <source>
        <strain evidence="4">XCY_ONT2</strain>
    </source>
</reference>
<feature type="compositionally biased region" description="Basic and acidic residues" evidence="3">
    <location>
        <begin position="334"/>
        <end position="352"/>
    </location>
</feature>
<organism evidence="4 5">
    <name type="scientific">Pyrocoelia pectoralis</name>
    <dbReference type="NCBI Taxonomy" id="417401"/>
    <lineage>
        <taxon>Eukaryota</taxon>
        <taxon>Metazoa</taxon>
        <taxon>Ecdysozoa</taxon>
        <taxon>Arthropoda</taxon>
        <taxon>Hexapoda</taxon>
        <taxon>Insecta</taxon>
        <taxon>Pterygota</taxon>
        <taxon>Neoptera</taxon>
        <taxon>Endopterygota</taxon>
        <taxon>Coleoptera</taxon>
        <taxon>Polyphaga</taxon>
        <taxon>Elateriformia</taxon>
        <taxon>Elateroidea</taxon>
        <taxon>Lampyridae</taxon>
        <taxon>Lampyrinae</taxon>
        <taxon>Pyrocoelia</taxon>
    </lineage>
</organism>
<dbReference type="SUPFAM" id="SSF100950">
    <property type="entry name" value="NagB/RpiA/CoA transferase-like"/>
    <property type="match status" value="1"/>
</dbReference>
<dbReference type="EMBL" id="JAVRBK010000004">
    <property type="protein sequence ID" value="KAK5644869.1"/>
    <property type="molecule type" value="Genomic_DNA"/>
</dbReference>
<accession>A0AAN7VJP4</accession>